<gene>
    <name evidence="2" type="ORF">WJU22_00260</name>
</gene>
<evidence type="ECO:0000313" key="3">
    <source>
        <dbReference type="Proteomes" id="UP001449657"/>
    </source>
</evidence>
<proteinExistence type="predicted"/>
<dbReference type="InterPro" id="IPR029058">
    <property type="entry name" value="AB_hydrolase_fold"/>
</dbReference>
<dbReference type="PRINTS" id="PR00111">
    <property type="entry name" value="ABHYDROLASE"/>
</dbReference>
<evidence type="ECO:0000313" key="2">
    <source>
        <dbReference type="EMBL" id="WZN46633.1"/>
    </source>
</evidence>
<keyword evidence="2" id="KW-0378">Hydrolase</keyword>
<dbReference type="InterPro" id="IPR000073">
    <property type="entry name" value="AB_hydrolase_1"/>
</dbReference>
<dbReference type="Pfam" id="PF00561">
    <property type="entry name" value="Abhydrolase_1"/>
    <property type="match status" value="1"/>
</dbReference>
<evidence type="ECO:0000259" key="1">
    <source>
        <dbReference type="Pfam" id="PF00561"/>
    </source>
</evidence>
<dbReference type="RefSeq" id="WP_341841324.1">
    <property type="nucleotide sequence ID" value="NZ_CP149792.1"/>
</dbReference>
<dbReference type="PANTHER" id="PTHR43798">
    <property type="entry name" value="MONOACYLGLYCEROL LIPASE"/>
    <property type="match status" value="1"/>
</dbReference>
<feature type="domain" description="AB hydrolase-1" evidence="1">
    <location>
        <begin position="22"/>
        <end position="247"/>
    </location>
</feature>
<dbReference type="GO" id="GO:0016787">
    <property type="term" value="F:hydrolase activity"/>
    <property type="evidence" value="ECO:0007669"/>
    <property type="project" value="UniProtKB-KW"/>
</dbReference>
<dbReference type="SUPFAM" id="SSF53474">
    <property type="entry name" value="alpha/beta-Hydrolases"/>
    <property type="match status" value="1"/>
</dbReference>
<dbReference type="Proteomes" id="UP001449657">
    <property type="component" value="Chromosome"/>
</dbReference>
<keyword evidence="3" id="KW-1185">Reference proteome</keyword>
<organism evidence="2 3">
    <name type="scientific">Chitinophaga caseinilytica</name>
    <dbReference type="NCBI Taxonomy" id="2267521"/>
    <lineage>
        <taxon>Bacteria</taxon>
        <taxon>Pseudomonadati</taxon>
        <taxon>Bacteroidota</taxon>
        <taxon>Chitinophagia</taxon>
        <taxon>Chitinophagales</taxon>
        <taxon>Chitinophagaceae</taxon>
        <taxon>Chitinophaga</taxon>
    </lineage>
</organism>
<dbReference type="EMBL" id="CP150096">
    <property type="protein sequence ID" value="WZN46633.1"/>
    <property type="molecule type" value="Genomic_DNA"/>
</dbReference>
<dbReference type="InterPro" id="IPR050266">
    <property type="entry name" value="AB_hydrolase_sf"/>
</dbReference>
<name>A0ABZ2Z3A5_9BACT</name>
<accession>A0ABZ2Z3A5</accession>
<reference evidence="2 3" key="1">
    <citation type="submission" date="2024-03" db="EMBL/GenBank/DDBJ databases">
        <title>Chitinophaga caseinilytica sp. nov., a casein hydrolysing bacterium isolated from forest soil.</title>
        <authorList>
            <person name="Lee D.S."/>
            <person name="Han D.M."/>
            <person name="Baek J.H."/>
            <person name="Choi D.G."/>
            <person name="Jeon J.H."/>
            <person name="Jeon C.O."/>
        </authorList>
    </citation>
    <scope>NUCLEOTIDE SEQUENCE [LARGE SCALE GENOMIC DNA]</scope>
    <source>
        <strain evidence="2 3">KACC 19118</strain>
    </source>
</reference>
<protein>
    <submittedName>
        <fullName evidence="2">Alpha/beta hydrolase</fullName>
    </submittedName>
</protein>
<dbReference type="Gene3D" id="3.40.50.1820">
    <property type="entry name" value="alpha/beta hydrolase"/>
    <property type="match status" value="1"/>
</dbReference>
<sequence length="267" mass="29646">MWKTFDNGGQEGAYWTEGQGDAVLLLHGFAEDHSVWEHQTAYLRAHYRVIVPDLPGTGRSNITSPLSMESMATFAWRVLQAEGLGSAVVIGHSMGGYVALAFAEAYPDAVEGLGLFSSTARPDTEEKREGRRKSIRIMQQYGVESFVKQLLPNMFAAGFRNSQAARVENYMDQAVKIPLATMIGYYEAMIARPDRTAVLSSIRKPVFFFVGKEDQAVPLENSMSQVVLPSTASIQIFDHVGHMGMLEVFEESSLLLHQFITFCQHGE</sequence>